<dbReference type="InterPro" id="IPR001650">
    <property type="entry name" value="Helicase_C-like"/>
</dbReference>
<dbReference type="Pfam" id="PF21090">
    <property type="entry name" value="P-loop_SecA"/>
    <property type="match status" value="1"/>
</dbReference>
<evidence type="ECO:0000256" key="4">
    <source>
        <dbReference type="ARBA" id="ARBA00022475"/>
    </source>
</evidence>
<organism evidence="17 18">
    <name type="scientific">Anaerostipes hominis</name>
    <name type="common">ex Liu et al. 2021</name>
    <dbReference type="NCBI Taxonomy" id="2763018"/>
    <lineage>
        <taxon>Bacteria</taxon>
        <taxon>Bacillati</taxon>
        <taxon>Bacillota</taxon>
        <taxon>Clostridia</taxon>
        <taxon>Lachnospirales</taxon>
        <taxon>Lachnospiraceae</taxon>
        <taxon>Anaerostipes</taxon>
    </lineage>
</organism>
<keyword evidence="9 12" id="KW-1278">Translocase</keyword>
<dbReference type="InterPro" id="IPR000185">
    <property type="entry name" value="SecA"/>
</dbReference>
<comment type="subcellular location">
    <subcellularLocation>
        <location evidence="12">Cell membrane</location>
        <topology evidence="12">Peripheral membrane protein</topology>
        <orientation evidence="12">Cytoplasmic side</orientation>
    </subcellularLocation>
    <subcellularLocation>
        <location evidence="12">Cytoplasm</location>
    </subcellularLocation>
    <subcellularLocation>
        <location evidence="1">Membrane</location>
        <topology evidence="1">Peripheral membrane protein</topology>
    </subcellularLocation>
    <text evidence="12">Distribution is 50-50.</text>
</comment>
<dbReference type="InterPro" id="IPR011130">
    <property type="entry name" value="SecA_preprotein_X-link_dom"/>
</dbReference>
<dbReference type="InterPro" id="IPR020937">
    <property type="entry name" value="SecA_CS"/>
</dbReference>
<keyword evidence="18" id="KW-1185">Reference proteome</keyword>
<dbReference type="CDD" id="cd18803">
    <property type="entry name" value="SF2_C_secA"/>
    <property type="match status" value="1"/>
</dbReference>
<dbReference type="InterPro" id="IPR027417">
    <property type="entry name" value="P-loop_NTPase"/>
</dbReference>
<feature type="domain" description="Helicase ATP-binding" evidence="14">
    <location>
        <begin position="72"/>
        <end position="229"/>
    </location>
</feature>
<evidence type="ECO:0000256" key="8">
    <source>
        <dbReference type="ARBA" id="ARBA00022927"/>
    </source>
</evidence>
<dbReference type="HAMAP" id="MF_01382">
    <property type="entry name" value="SecA"/>
    <property type="match status" value="1"/>
</dbReference>
<evidence type="ECO:0000259" key="16">
    <source>
        <dbReference type="PROSITE" id="PS51196"/>
    </source>
</evidence>
<dbReference type="EC" id="7.4.2.8" evidence="12"/>
<keyword evidence="4 12" id="KW-1003">Cell membrane</keyword>
<feature type="binding site" evidence="12">
    <location>
        <position position="497"/>
    </location>
    <ligand>
        <name>ATP</name>
        <dbReference type="ChEBI" id="CHEBI:30616"/>
    </ligand>
</feature>
<proteinExistence type="inferred from homology"/>
<comment type="similarity">
    <text evidence="2 12 13">Belongs to the SecA family.</text>
</comment>
<protein>
    <recommendedName>
        <fullName evidence="12 13">Protein translocase subunit SecA</fullName>
        <ecNumber evidence="12">7.4.2.8</ecNumber>
    </recommendedName>
</protein>
<comment type="function">
    <text evidence="12">Part of the Sec protein translocase complex. Interacts with the SecYEG preprotein conducting channel. Has a central role in coupling the hydrolysis of ATP to the transfer of proteins into and across the cell membrane, serving as an ATP-driven molecular motor driving the stepwise translocation of polypeptide chains across the membrane.</text>
</comment>
<feature type="domain" description="Helicase C-terminal" evidence="15">
    <location>
        <begin position="407"/>
        <end position="582"/>
    </location>
</feature>
<dbReference type="SMART" id="SM00958">
    <property type="entry name" value="SecA_PP_bind"/>
    <property type="match status" value="1"/>
</dbReference>
<evidence type="ECO:0000256" key="13">
    <source>
        <dbReference type="RuleBase" id="RU003874"/>
    </source>
</evidence>
<evidence type="ECO:0000256" key="10">
    <source>
        <dbReference type="ARBA" id="ARBA00023010"/>
    </source>
</evidence>
<comment type="subunit">
    <text evidence="12">Monomer and homodimer. Part of the essential Sec protein translocation apparatus which comprises SecA, SecYEG and auxiliary proteins SecDF. Other proteins may also be involved.</text>
</comment>
<dbReference type="InterPro" id="IPR014018">
    <property type="entry name" value="SecA_motor_DEAD"/>
</dbReference>
<dbReference type="InterPro" id="IPR011115">
    <property type="entry name" value="SecA_DEAD"/>
</dbReference>
<keyword evidence="6 12" id="KW-0547">Nucleotide-binding</keyword>
<comment type="catalytic activity">
    <reaction evidence="12">
        <text>ATP + H2O + cellular proteinSide 1 = ADP + phosphate + cellular proteinSide 2.</text>
        <dbReference type="EC" id="7.4.2.8"/>
    </reaction>
</comment>
<dbReference type="PANTHER" id="PTHR30612">
    <property type="entry name" value="SECA INNER MEMBRANE COMPONENT OF SEC PROTEIN SECRETION SYSTEM"/>
    <property type="match status" value="1"/>
</dbReference>
<keyword evidence="5 12" id="KW-0963">Cytoplasm</keyword>
<sequence length="698" mass="79609">MRKKHTMVQKVLSYEKEMSALETSEFLEKTEEFKRRLKEGERLKKILPEAFALVREATWRTLKLKHYPVQILGGIRLFEGTVAELKTGEGKTIVALLPAYLYALEGKGVHVVTVNDYLAQRDAGWMSPVYGLLGLSVGSITSDASPRMRKKAYACDVTYVTNNELGFDYLRDHQAVYIEQKVQRGFHYAIVDEADSVFIDEARTPLILAIEKQDSVKLQSLSDRFVKTLKKSKEEKEIQSKDLLLGEIPKVDGDYLIDRKNREAVITENGLSKAETFFGISNIGESKHKIYLHHINLALKANYIMQRDIDYIVKKGEVHIVDEFTGRVLPNRRYSDGLHQAIEAKERVPIKKDTETAASITFQNLFSKYKKLSGMTGTIATERKEIKEIYGLKVCVIPTNLPVKREDLKDRLYATKEDKYRAIVREVLHANQKGQPVLVGTASIETSEELSHIFQEAGVLHRVLNAKHDKDEARIIAKAGRAGAVTIATNMAGRGTDIRLDKKALECGGLYVIGSELHEARRIDNQLRGRSGRQGDAGKSRFFISLEDKVLSPYFSPQKVVLCKKTANEFGEIVNVTGTRIVRNAQKRKETENFGLRKNVYEYDKVNDQQMEILYKERDRILNGETKKFELKFTDQRILFLQMIDHLWKEHLKALEELKQNAAFQGLGQINPITSYKLQAYRLFNNLVDNVKDAYLKA</sequence>
<keyword evidence="7 12" id="KW-0067">ATP-binding</keyword>
<dbReference type="SUPFAM" id="SSF52540">
    <property type="entry name" value="P-loop containing nucleoside triphosphate hydrolases"/>
    <property type="match status" value="2"/>
</dbReference>
<dbReference type="SMART" id="SM00957">
    <property type="entry name" value="SecA_DEAD"/>
    <property type="match status" value="1"/>
</dbReference>
<dbReference type="Gene3D" id="3.40.50.300">
    <property type="entry name" value="P-loop containing nucleotide triphosphate hydrolases"/>
    <property type="match status" value="3"/>
</dbReference>
<dbReference type="PROSITE" id="PS51192">
    <property type="entry name" value="HELICASE_ATP_BIND_1"/>
    <property type="match status" value="1"/>
</dbReference>
<keyword evidence="11 12" id="KW-0472">Membrane</keyword>
<dbReference type="Proteomes" id="UP000635828">
    <property type="component" value="Unassembled WGS sequence"/>
</dbReference>
<dbReference type="PANTHER" id="PTHR30612:SF0">
    <property type="entry name" value="CHLOROPLAST PROTEIN-TRANSPORTING ATPASE"/>
    <property type="match status" value="1"/>
</dbReference>
<dbReference type="EMBL" id="JACOOS010000005">
    <property type="protein sequence ID" value="MBC5677246.1"/>
    <property type="molecule type" value="Genomic_DNA"/>
</dbReference>
<dbReference type="RefSeq" id="WP_158221716.1">
    <property type="nucleotide sequence ID" value="NZ_JACOOS010000005.1"/>
</dbReference>
<feature type="binding site" evidence="12">
    <location>
        <position position="70"/>
    </location>
    <ligand>
        <name>ATP</name>
        <dbReference type="ChEBI" id="CHEBI:30616"/>
    </ligand>
</feature>
<dbReference type="Gene3D" id="3.90.1440.10">
    <property type="entry name" value="SecA, preprotein cross-linking domain"/>
    <property type="match status" value="1"/>
</dbReference>
<name>A0ABR7FPU0_9FIRM</name>
<feature type="domain" description="SecA family profile" evidence="16">
    <location>
        <begin position="1"/>
        <end position="575"/>
    </location>
</feature>
<evidence type="ECO:0000256" key="6">
    <source>
        <dbReference type="ARBA" id="ARBA00022741"/>
    </source>
</evidence>
<comment type="caution">
    <text evidence="17">The sequence shown here is derived from an EMBL/GenBank/DDBJ whole genome shotgun (WGS) entry which is preliminary data.</text>
</comment>
<evidence type="ECO:0000256" key="12">
    <source>
        <dbReference type="HAMAP-Rule" id="MF_01382"/>
    </source>
</evidence>
<keyword evidence="3 12" id="KW-0813">Transport</keyword>
<dbReference type="NCBIfam" id="TIGR00963">
    <property type="entry name" value="secA"/>
    <property type="match status" value="1"/>
</dbReference>
<evidence type="ECO:0000256" key="2">
    <source>
        <dbReference type="ARBA" id="ARBA00007650"/>
    </source>
</evidence>
<dbReference type="Pfam" id="PF01043">
    <property type="entry name" value="SecA_PP_bind"/>
    <property type="match status" value="1"/>
</dbReference>
<dbReference type="PROSITE" id="PS51194">
    <property type="entry name" value="HELICASE_CTER"/>
    <property type="match status" value="1"/>
</dbReference>
<dbReference type="SUPFAM" id="SSF81886">
    <property type="entry name" value="Helical scaffold and wing domains of SecA"/>
    <property type="match status" value="1"/>
</dbReference>
<dbReference type="Pfam" id="PF07516">
    <property type="entry name" value="SecA_SW"/>
    <property type="match status" value="2"/>
</dbReference>
<feature type="binding site" evidence="12">
    <location>
        <begin position="88"/>
        <end position="92"/>
    </location>
    <ligand>
        <name>ATP</name>
        <dbReference type="ChEBI" id="CHEBI:30616"/>
    </ligand>
</feature>
<reference evidence="17 18" key="1">
    <citation type="submission" date="2020-08" db="EMBL/GenBank/DDBJ databases">
        <title>Genome public.</title>
        <authorList>
            <person name="Liu C."/>
            <person name="Sun Q."/>
        </authorList>
    </citation>
    <scope>NUCLEOTIDE SEQUENCE [LARGE SCALE GENOMIC DNA]</scope>
    <source>
        <strain evidence="17 18">NSJ-7</strain>
    </source>
</reference>
<evidence type="ECO:0000313" key="17">
    <source>
        <dbReference type="EMBL" id="MBC5677246.1"/>
    </source>
</evidence>
<dbReference type="Gene3D" id="1.10.3060.10">
    <property type="entry name" value="Helical scaffold and wing domains of SecA"/>
    <property type="match status" value="2"/>
</dbReference>
<keyword evidence="10 12" id="KW-0811">Translocation</keyword>
<gene>
    <name evidence="12 17" type="primary">secA</name>
    <name evidence="17" type="ORF">H8S22_06370</name>
</gene>
<dbReference type="InterPro" id="IPR036670">
    <property type="entry name" value="SecA_X-link_sf"/>
</dbReference>
<dbReference type="CDD" id="cd17928">
    <property type="entry name" value="DEXDc_SecA"/>
    <property type="match status" value="1"/>
</dbReference>
<evidence type="ECO:0000256" key="1">
    <source>
        <dbReference type="ARBA" id="ARBA00004170"/>
    </source>
</evidence>
<evidence type="ECO:0000256" key="5">
    <source>
        <dbReference type="ARBA" id="ARBA00022490"/>
    </source>
</evidence>
<evidence type="ECO:0000313" key="18">
    <source>
        <dbReference type="Proteomes" id="UP000635828"/>
    </source>
</evidence>
<accession>A0ABR7FPU0</accession>
<dbReference type="InterPro" id="IPR044722">
    <property type="entry name" value="SecA_SF2_C"/>
</dbReference>
<evidence type="ECO:0000259" key="14">
    <source>
        <dbReference type="PROSITE" id="PS51192"/>
    </source>
</evidence>
<dbReference type="PRINTS" id="PR00906">
    <property type="entry name" value="SECA"/>
</dbReference>
<evidence type="ECO:0000256" key="11">
    <source>
        <dbReference type="ARBA" id="ARBA00023136"/>
    </source>
</evidence>
<evidence type="ECO:0000256" key="7">
    <source>
        <dbReference type="ARBA" id="ARBA00022840"/>
    </source>
</evidence>
<evidence type="ECO:0000256" key="3">
    <source>
        <dbReference type="ARBA" id="ARBA00022448"/>
    </source>
</evidence>
<dbReference type="SUPFAM" id="SSF81767">
    <property type="entry name" value="Pre-protein crosslinking domain of SecA"/>
    <property type="match status" value="1"/>
</dbReference>
<dbReference type="InterPro" id="IPR036266">
    <property type="entry name" value="SecA_Wing/Scaffold_sf"/>
</dbReference>
<dbReference type="InterPro" id="IPR011116">
    <property type="entry name" value="SecA_Wing/Scaffold"/>
</dbReference>
<evidence type="ECO:0000259" key="15">
    <source>
        <dbReference type="PROSITE" id="PS51194"/>
    </source>
</evidence>
<dbReference type="InterPro" id="IPR014001">
    <property type="entry name" value="Helicase_ATP-bd"/>
</dbReference>
<dbReference type="PROSITE" id="PS01312">
    <property type="entry name" value="SECA"/>
    <property type="match status" value="1"/>
</dbReference>
<evidence type="ECO:0000256" key="9">
    <source>
        <dbReference type="ARBA" id="ARBA00022967"/>
    </source>
</evidence>
<keyword evidence="8 12" id="KW-0653">Protein transport</keyword>
<dbReference type="PROSITE" id="PS51196">
    <property type="entry name" value="SECA_MOTOR_DEAD"/>
    <property type="match status" value="1"/>
</dbReference>
<dbReference type="Pfam" id="PF07517">
    <property type="entry name" value="SecA_DEAD"/>
    <property type="match status" value="1"/>
</dbReference>